<name>A0A8S5SMJ6_9CAUD</name>
<evidence type="ECO:0000313" key="2">
    <source>
        <dbReference type="EMBL" id="DAF52277.1"/>
    </source>
</evidence>
<sequence>MANLLGTWNPVNPSGNDGSGYADAALRATAFAGNAFNNAINTIKSNMESSANNEAIKAYNAALAQGMTPDQARASALQNASVFTSASTLNDIMRNARNDIDTQIQQNIEHRTALDWQGQNDAAAINNQAAIAFRMRDTKAFNDIMANSKNLDPVAQKNLKFEDLVQQNLSDANKKQDLAKGALDMANTRQAMAERAEDRRYQLEAAPTNAMLLEAYLKRDPVLYNQALDHINSLSDGAKQYINAKDLAEQAAQDAANQASLESTKLGNRAQVRAEAEADRNQTDRSFLEEYTKLRDESGLNLNDPVNQPELMDLAYKAGQTVGIPKEEIGNTIARLKLKQPESIPHLSQAVVDTNAKRKGAEEYTKDTSAVDTAYTTDMTNAAQRATTIHNDDGTTTPIYSMSAVNDGLSPVTKTDIWHKRVDNILDAFNVTLSSTQRAKLNNAKTAQEFDSIIKKDIIPSLEDDISHIDPTTGVSTSSIQMSQADLDTLKTLKFTDTGSGISLDKNSTGFSKHNALGSNIWNKLVQNNDTAETTYKAQSKDAKILALPSTIAKLAQSEEGLNKLPTLVNTPAYKQGQYNAKQQINKLRLVGDLGKLNKVIQDQPWTDGSSYKIIKDYLADGNRTGITFNDYLKEDDISQKKATNIINKAFKKIKQEKPNYDTDEILTAMVDVIDKKGSIKALEGIIEDTSSALDTSLTVVHEHKVNYPAKLKEYTRLNRDLATYDLINQYNNSKAKAKSKNAKVFAKQALQSGLNNLYNTLIY</sequence>
<dbReference type="EMBL" id="BK032631">
    <property type="protein sequence ID" value="DAF52277.1"/>
    <property type="molecule type" value="Genomic_DNA"/>
</dbReference>
<protein>
    <submittedName>
        <fullName evidence="2">Uncharacterized protein</fullName>
    </submittedName>
</protein>
<reference evidence="2" key="1">
    <citation type="journal article" date="2021" name="Proc. Natl. Acad. Sci. U.S.A.">
        <title>A Catalog of Tens of Thousands of Viruses from Human Metagenomes Reveals Hidden Associations with Chronic Diseases.</title>
        <authorList>
            <person name="Tisza M.J."/>
            <person name="Buck C.B."/>
        </authorList>
    </citation>
    <scope>NUCLEOTIDE SEQUENCE</scope>
    <source>
        <strain evidence="2">CtIKM86</strain>
    </source>
</reference>
<accession>A0A8S5SMJ6</accession>
<feature type="compositionally biased region" description="Basic and acidic residues" evidence="1">
    <location>
        <begin position="272"/>
        <end position="283"/>
    </location>
</feature>
<feature type="region of interest" description="Disordered" evidence="1">
    <location>
        <begin position="258"/>
        <end position="283"/>
    </location>
</feature>
<proteinExistence type="predicted"/>
<organism evidence="2">
    <name type="scientific">Podoviridae sp. ctIKM86</name>
    <dbReference type="NCBI Taxonomy" id="2827729"/>
    <lineage>
        <taxon>Viruses</taxon>
        <taxon>Duplodnaviria</taxon>
        <taxon>Heunggongvirae</taxon>
        <taxon>Uroviricota</taxon>
        <taxon>Caudoviricetes</taxon>
    </lineage>
</organism>
<evidence type="ECO:0000256" key="1">
    <source>
        <dbReference type="SAM" id="MobiDB-lite"/>
    </source>
</evidence>